<evidence type="ECO:0000256" key="6">
    <source>
        <dbReference type="SAM" id="Phobius"/>
    </source>
</evidence>
<proteinExistence type="predicted"/>
<dbReference type="Proteomes" id="UP000886884">
    <property type="component" value="Unassembled WGS sequence"/>
</dbReference>
<keyword evidence="5 6" id="KW-0472">Membrane</keyword>
<evidence type="ECO:0000256" key="1">
    <source>
        <dbReference type="ARBA" id="ARBA00004651"/>
    </source>
</evidence>
<keyword evidence="4 6" id="KW-1133">Transmembrane helix</keyword>
<dbReference type="InterPro" id="IPR013525">
    <property type="entry name" value="ABC2_TM"/>
</dbReference>
<accession>A0A9D1P4L6</accession>
<dbReference type="PANTHER" id="PTHR30294:SF29">
    <property type="entry name" value="MULTIDRUG ABC TRANSPORTER PERMEASE YBHS-RELATED"/>
    <property type="match status" value="1"/>
</dbReference>
<feature type="transmembrane region" description="Helical" evidence="6">
    <location>
        <begin position="185"/>
        <end position="202"/>
    </location>
</feature>
<dbReference type="EMBL" id="DVOT01000005">
    <property type="protein sequence ID" value="HIV26355.1"/>
    <property type="molecule type" value="Genomic_DNA"/>
</dbReference>
<evidence type="ECO:0000256" key="4">
    <source>
        <dbReference type="ARBA" id="ARBA00022989"/>
    </source>
</evidence>
<reference evidence="8" key="2">
    <citation type="journal article" date="2021" name="PeerJ">
        <title>Extensive microbial diversity within the chicken gut microbiome revealed by metagenomics and culture.</title>
        <authorList>
            <person name="Gilroy R."/>
            <person name="Ravi A."/>
            <person name="Getino M."/>
            <person name="Pursley I."/>
            <person name="Horton D.L."/>
            <person name="Alikhan N.F."/>
            <person name="Baker D."/>
            <person name="Gharbi K."/>
            <person name="Hall N."/>
            <person name="Watson M."/>
            <person name="Adriaenssens E.M."/>
            <person name="Foster-Nyarko E."/>
            <person name="Jarju S."/>
            <person name="Secka A."/>
            <person name="Antonio M."/>
            <person name="Oren A."/>
            <person name="Chaudhuri R.R."/>
            <person name="La Ragione R."/>
            <person name="Hildebrand F."/>
            <person name="Pallen M.J."/>
        </authorList>
    </citation>
    <scope>NUCLEOTIDE SEQUENCE</scope>
    <source>
        <strain evidence="8">CHK183-6373</strain>
    </source>
</reference>
<reference evidence="8" key="1">
    <citation type="submission" date="2020-10" db="EMBL/GenBank/DDBJ databases">
        <authorList>
            <person name="Gilroy R."/>
        </authorList>
    </citation>
    <scope>NUCLEOTIDE SEQUENCE</scope>
    <source>
        <strain evidence="8">CHK183-6373</strain>
    </source>
</reference>
<feature type="transmembrane region" description="Helical" evidence="6">
    <location>
        <begin position="95"/>
        <end position="115"/>
    </location>
</feature>
<dbReference type="GO" id="GO:0140359">
    <property type="term" value="F:ABC-type transporter activity"/>
    <property type="evidence" value="ECO:0007669"/>
    <property type="project" value="InterPro"/>
</dbReference>
<dbReference type="GO" id="GO:0005886">
    <property type="term" value="C:plasma membrane"/>
    <property type="evidence" value="ECO:0007669"/>
    <property type="project" value="UniProtKB-SubCell"/>
</dbReference>
<feature type="transmembrane region" description="Helical" evidence="6">
    <location>
        <begin position="47"/>
        <end position="65"/>
    </location>
</feature>
<keyword evidence="2" id="KW-1003">Cell membrane</keyword>
<evidence type="ECO:0000313" key="8">
    <source>
        <dbReference type="EMBL" id="HIV26355.1"/>
    </source>
</evidence>
<dbReference type="Pfam" id="PF12698">
    <property type="entry name" value="ABC2_membrane_3"/>
    <property type="match status" value="1"/>
</dbReference>
<feature type="transmembrane region" description="Helical" evidence="6">
    <location>
        <begin position="12"/>
        <end position="35"/>
    </location>
</feature>
<feature type="transmembrane region" description="Helical" evidence="6">
    <location>
        <begin position="160"/>
        <end position="179"/>
    </location>
</feature>
<evidence type="ECO:0000256" key="3">
    <source>
        <dbReference type="ARBA" id="ARBA00022692"/>
    </source>
</evidence>
<name>A0A9D1P4L6_9FIRM</name>
<comment type="caution">
    <text evidence="8">The sequence shown here is derived from an EMBL/GenBank/DDBJ whole genome shotgun (WGS) entry which is preliminary data.</text>
</comment>
<dbReference type="AlphaFoldDB" id="A0A9D1P4L6"/>
<sequence length="288" mass="31428">MTAVFRREMGAYFHGVTGYLFMAFVLVFAGIYTMVYNLSGLYANFEYVLDAISFIYLIAVPVLTMRSVAEEKRQRTDQLLYSLPIRLVDVVAGKYLAMLAVLAAPTAVMGLYPLLLSRFGSVYLPTAYASLLAFFLLGAALLAIGLFISSVSESQVGSAVVCLATMLLLFFLPSLASYVPATPSASLVALMVLAALVSSVVYRLTRNSLFGMGLLIVLAGGLFAWFGADEAAFAGLFASILDALSVFNRFYPFINGIFDFTSVVYYLSLCGVFLFLAVQALEKRRWNE</sequence>
<evidence type="ECO:0000256" key="2">
    <source>
        <dbReference type="ARBA" id="ARBA00022475"/>
    </source>
</evidence>
<feature type="domain" description="ABC-2 type transporter transmembrane" evidence="7">
    <location>
        <begin position="44"/>
        <end position="184"/>
    </location>
</feature>
<comment type="subcellular location">
    <subcellularLocation>
        <location evidence="1">Cell membrane</location>
        <topology evidence="1">Multi-pass membrane protein</topology>
    </subcellularLocation>
</comment>
<feature type="transmembrane region" description="Helical" evidence="6">
    <location>
        <begin position="127"/>
        <end position="148"/>
    </location>
</feature>
<keyword evidence="3 6" id="KW-0812">Transmembrane</keyword>
<dbReference type="InterPro" id="IPR051449">
    <property type="entry name" value="ABC-2_transporter_component"/>
</dbReference>
<feature type="transmembrane region" description="Helical" evidence="6">
    <location>
        <begin position="209"/>
        <end position="226"/>
    </location>
</feature>
<protein>
    <submittedName>
        <fullName evidence="8">ABC transporter permease</fullName>
    </submittedName>
</protein>
<organism evidence="8 9">
    <name type="scientific">Candidatus Ornithocaccomicrobium faecavium</name>
    <dbReference type="NCBI Taxonomy" id="2840890"/>
    <lineage>
        <taxon>Bacteria</taxon>
        <taxon>Bacillati</taxon>
        <taxon>Bacillota</taxon>
        <taxon>Clostridia</taxon>
        <taxon>Candidatus Ornithocaccomicrobium</taxon>
    </lineage>
</organism>
<feature type="transmembrane region" description="Helical" evidence="6">
    <location>
        <begin position="263"/>
        <end position="281"/>
    </location>
</feature>
<evidence type="ECO:0000256" key="5">
    <source>
        <dbReference type="ARBA" id="ARBA00023136"/>
    </source>
</evidence>
<gene>
    <name evidence="8" type="ORF">IAA64_00160</name>
</gene>
<dbReference type="PANTHER" id="PTHR30294">
    <property type="entry name" value="MEMBRANE COMPONENT OF ABC TRANSPORTER YHHJ-RELATED"/>
    <property type="match status" value="1"/>
</dbReference>
<evidence type="ECO:0000313" key="9">
    <source>
        <dbReference type="Proteomes" id="UP000886884"/>
    </source>
</evidence>
<evidence type="ECO:0000259" key="7">
    <source>
        <dbReference type="Pfam" id="PF12698"/>
    </source>
</evidence>